<evidence type="ECO:0000256" key="8">
    <source>
        <dbReference type="ARBA" id="ARBA00023143"/>
    </source>
</evidence>
<evidence type="ECO:0000256" key="10">
    <source>
        <dbReference type="RuleBase" id="RU362071"/>
    </source>
</evidence>
<evidence type="ECO:0000256" key="7">
    <source>
        <dbReference type="ARBA" id="ARBA00023136"/>
    </source>
</evidence>
<keyword evidence="5 10" id="KW-0812">Transmembrane</keyword>
<keyword evidence="11" id="KW-0282">Flagellum</keyword>
<evidence type="ECO:0000256" key="2">
    <source>
        <dbReference type="ARBA" id="ARBA00009772"/>
    </source>
</evidence>
<evidence type="ECO:0000256" key="6">
    <source>
        <dbReference type="ARBA" id="ARBA00022989"/>
    </source>
</evidence>
<keyword evidence="12" id="KW-1185">Reference proteome</keyword>
<organism evidence="11 12">
    <name type="scientific">Cellulomonas algicola</name>
    <dbReference type="NCBI Taxonomy" id="2071633"/>
    <lineage>
        <taxon>Bacteria</taxon>
        <taxon>Bacillati</taxon>
        <taxon>Actinomycetota</taxon>
        <taxon>Actinomycetes</taxon>
        <taxon>Micrococcales</taxon>
        <taxon>Cellulomonadaceae</taxon>
        <taxon>Cellulomonas</taxon>
    </lineage>
</organism>
<dbReference type="GO" id="GO:0044780">
    <property type="term" value="P:bacterial-type flagellum assembly"/>
    <property type="evidence" value="ECO:0007669"/>
    <property type="project" value="UniProtKB-UniRule"/>
</dbReference>
<comment type="caution">
    <text evidence="11">The sequence shown here is derived from an EMBL/GenBank/DDBJ whole genome shotgun (WGS) entry which is preliminary data.</text>
</comment>
<dbReference type="Proteomes" id="UP000288246">
    <property type="component" value="Unassembled WGS sequence"/>
</dbReference>
<dbReference type="EMBL" id="BHYL01000227">
    <property type="protein sequence ID" value="GCD21074.1"/>
    <property type="molecule type" value="Genomic_DNA"/>
</dbReference>
<comment type="similarity">
    <text evidence="2 10">Belongs to the FliR/MopE/SpaR family.</text>
</comment>
<dbReference type="PANTHER" id="PTHR30065:SF1">
    <property type="entry name" value="SURFACE PRESENTATION OF ANTIGENS PROTEIN SPAR"/>
    <property type="match status" value="1"/>
</dbReference>
<dbReference type="PANTHER" id="PTHR30065">
    <property type="entry name" value="FLAGELLAR BIOSYNTHETIC PROTEIN FLIR"/>
    <property type="match status" value="1"/>
</dbReference>
<evidence type="ECO:0000313" key="12">
    <source>
        <dbReference type="Proteomes" id="UP000288246"/>
    </source>
</evidence>
<dbReference type="GO" id="GO:0006605">
    <property type="term" value="P:protein targeting"/>
    <property type="evidence" value="ECO:0007669"/>
    <property type="project" value="UniProtKB-UniRule"/>
</dbReference>
<keyword evidence="11" id="KW-0969">Cilium</keyword>
<gene>
    <name evidence="11" type="ORF">CTKZ_26360</name>
</gene>
<evidence type="ECO:0000256" key="4">
    <source>
        <dbReference type="ARBA" id="ARBA00022475"/>
    </source>
</evidence>
<keyword evidence="6 10" id="KW-1133">Transmembrane helix</keyword>
<comment type="subcellular location">
    <subcellularLocation>
        <location evidence="10">Cell membrane</location>
        <topology evidence="10">Multi-pass membrane protein</topology>
    </subcellularLocation>
    <subcellularLocation>
        <location evidence="10">Bacterial flagellum basal body</location>
    </subcellularLocation>
</comment>
<feature type="transmembrane region" description="Helical" evidence="10">
    <location>
        <begin position="179"/>
        <end position="203"/>
    </location>
</feature>
<keyword evidence="7 10" id="KW-0472">Membrane</keyword>
<sequence length="256" mass="26209">MDPISIALPVGAVETTMLASVRVAAFLVIAPPFSQRAVPATIKVALALGIALAVSPRLDPLPSDTTPAFVGSLVGQAVIGAALGFLVSLVFSAVQSAGSLVDLFGGFQLATAYDPMSQSSGGPFGRLYQMTAMVLLFASDGYQVVLAGLVRTFDALPLGAMLDPAALGHTLTDGLTQMFLAALQIAGPLIVVLFLADVGLGLLTRVAPALNAFAMGFPLKILLTLVFGSLAFLALPTVMEALTGRSVEQMLGVIVP</sequence>
<evidence type="ECO:0000256" key="1">
    <source>
        <dbReference type="ARBA" id="ARBA00002578"/>
    </source>
</evidence>
<protein>
    <recommendedName>
        <fullName evidence="3 9">Flagellar biosynthetic protein FliR</fullName>
    </recommendedName>
</protein>
<evidence type="ECO:0000313" key="11">
    <source>
        <dbReference type="EMBL" id="GCD21074.1"/>
    </source>
</evidence>
<dbReference type="AlphaFoldDB" id="A0A401V2E6"/>
<evidence type="ECO:0000256" key="5">
    <source>
        <dbReference type="ARBA" id="ARBA00022692"/>
    </source>
</evidence>
<feature type="transmembrane region" description="Helical" evidence="10">
    <location>
        <begin position="6"/>
        <end position="30"/>
    </location>
</feature>
<dbReference type="GO" id="GO:0005886">
    <property type="term" value="C:plasma membrane"/>
    <property type="evidence" value="ECO:0007669"/>
    <property type="project" value="UniProtKB-SubCell"/>
</dbReference>
<dbReference type="InterPro" id="IPR006303">
    <property type="entry name" value="FliR"/>
</dbReference>
<feature type="transmembrane region" description="Helical" evidence="10">
    <location>
        <begin position="209"/>
        <end position="235"/>
    </location>
</feature>
<evidence type="ECO:0000256" key="3">
    <source>
        <dbReference type="ARBA" id="ARBA00021717"/>
    </source>
</evidence>
<feature type="transmembrane region" description="Helical" evidence="10">
    <location>
        <begin position="68"/>
        <end position="91"/>
    </location>
</feature>
<proteinExistence type="inferred from homology"/>
<keyword evidence="8 10" id="KW-0975">Bacterial flagellum</keyword>
<feature type="transmembrane region" description="Helical" evidence="10">
    <location>
        <begin position="37"/>
        <end position="56"/>
    </location>
</feature>
<dbReference type="PRINTS" id="PR00953">
    <property type="entry name" value="TYPE3IMRPROT"/>
</dbReference>
<reference evidence="11 12" key="1">
    <citation type="submission" date="2018-11" db="EMBL/GenBank/DDBJ databases">
        <title>Draft genome sequence of Cellulomonas takizawaensis strain TKZ-21.</title>
        <authorList>
            <person name="Yamamura H."/>
            <person name="Hayashi T."/>
            <person name="Hamada M."/>
            <person name="Serisawa Y."/>
            <person name="Matsuyama K."/>
            <person name="Nakagawa Y."/>
            <person name="Otoguro M."/>
            <person name="Yanagida F."/>
            <person name="Hayakawa M."/>
        </authorList>
    </citation>
    <scope>NUCLEOTIDE SEQUENCE [LARGE SCALE GENOMIC DNA]</scope>
    <source>
        <strain evidence="11 12">TKZ-21</strain>
    </source>
</reference>
<dbReference type="NCBIfam" id="TIGR01400">
    <property type="entry name" value="fliR"/>
    <property type="match status" value="1"/>
</dbReference>
<keyword evidence="4 10" id="KW-1003">Cell membrane</keyword>
<dbReference type="InterPro" id="IPR002010">
    <property type="entry name" value="T3SS_IM_R"/>
</dbReference>
<name>A0A401V2E6_9CELL</name>
<comment type="function">
    <text evidence="1 10">Role in flagellar biosynthesis.</text>
</comment>
<dbReference type="GO" id="GO:0009425">
    <property type="term" value="C:bacterial-type flagellum basal body"/>
    <property type="evidence" value="ECO:0007669"/>
    <property type="project" value="UniProtKB-SubCell"/>
</dbReference>
<dbReference type="Pfam" id="PF01311">
    <property type="entry name" value="Bac_export_1"/>
    <property type="match status" value="1"/>
</dbReference>
<evidence type="ECO:0000256" key="9">
    <source>
        <dbReference type="NCBIfam" id="TIGR01400"/>
    </source>
</evidence>
<accession>A0A401V2E6</accession>
<keyword evidence="11" id="KW-0966">Cell projection</keyword>